<sequence>MKTSFFSILFVASFLATSSFATVPAMVRYNDRPVQQGPYDRLNDHNDKDFNYGFGKTIR</sequence>
<evidence type="ECO:0000313" key="2">
    <source>
        <dbReference type="EMBL" id="MBO2009432.1"/>
    </source>
</evidence>
<dbReference type="Proteomes" id="UP000664369">
    <property type="component" value="Unassembled WGS sequence"/>
</dbReference>
<dbReference type="RefSeq" id="WP_208175065.1">
    <property type="nucleotide sequence ID" value="NZ_JAGETZ010000004.1"/>
</dbReference>
<evidence type="ECO:0000256" key="1">
    <source>
        <dbReference type="SAM" id="SignalP"/>
    </source>
</evidence>
<feature type="signal peptide" evidence="1">
    <location>
        <begin position="1"/>
        <end position="21"/>
    </location>
</feature>
<dbReference type="EMBL" id="JAGETZ010000004">
    <property type="protein sequence ID" value="MBO2009432.1"/>
    <property type="molecule type" value="Genomic_DNA"/>
</dbReference>
<feature type="chain" id="PRO_5045363430" evidence="1">
    <location>
        <begin position="22"/>
        <end position="59"/>
    </location>
</feature>
<reference evidence="2 3" key="1">
    <citation type="submission" date="2021-03" db="EMBL/GenBank/DDBJ databases">
        <authorList>
            <person name="Kim M.K."/>
        </authorList>
    </citation>
    <scope>NUCLEOTIDE SEQUENCE [LARGE SCALE GENOMIC DNA]</scope>
    <source>
        <strain evidence="2 3">BT442</strain>
    </source>
</reference>
<organism evidence="2 3">
    <name type="scientific">Hymenobacter negativus</name>
    <dbReference type="NCBI Taxonomy" id="2795026"/>
    <lineage>
        <taxon>Bacteria</taxon>
        <taxon>Pseudomonadati</taxon>
        <taxon>Bacteroidota</taxon>
        <taxon>Cytophagia</taxon>
        <taxon>Cytophagales</taxon>
        <taxon>Hymenobacteraceae</taxon>
        <taxon>Hymenobacter</taxon>
    </lineage>
</organism>
<comment type="caution">
    <text evidence="2">The sequence shown here is derived from an EMBL/GenBank/DDBJ whole genome shotgun (WGS) entry which is preliminary data.</text>
</comment>
<gene>
    <name evidence="2" type="ORF">J4E00_10255</name>
</gene>
<name>A0ABS3QDW4_9BACT</name>
<protein>
    <submittedName>
        <fullName evidence="2">Uncharacterized protein</fullName>
    </submittedName>
</protein>
<keyword evidence="3" id="KW-1185">Reference proteome</keyword>
<proteinExistence type="predicted"/>
<evidence type="ECO:0000313" key="3">
    <source>
        <dbReference type="Proteomes" id="UP000664369"/>
    </source>
</evidence>
<accession>A0ABS3QDW4</accession>
<keyword evidence="1" id="KW-0732">Signal</keyword>